<gene>
    <name evidence="5" type="ORF">HLB35_06315</name>
</gene>
<keyword evidence="1 5" id="KW-0808">Transferase</keyword>
<dbReference type="PANTHER" id="PTHR11364">
    <property type="entry name" value="THIOSULFATE SULFERTANSFERASE"/>
    <property type="match status" value="1"/>
</dbReference>
<reference evidence="5 6" key="1">
    <citation type="submission" date="2020-05" db="EMBL/GenBank/DDBJ databases">
        <authorList>
            <person name="Ruan W."/>
            <person name="Jeon C.O."/>
            <person name="Chun B.H."/>
        </authorList>
    </citation>
    <scope>NUCLEOTIDE SEQUENCE [LARGE SCALE GENOMIC DNA]</scope>
    <source>
        <strain evidence="5 6">TBZ9</strain>
    </source>
</reference>
<comment type="caution">
    <text evidence="5">The sequence shown here is derived from an EMBL/GenBank/DDBJ whole genome shotgun (WGS) entry which is preliminary data.</text>
</comment>
<dbReference type="SUPFAM" id="SSF52821">
    <property type="entry name" value="Rhodanese/Cell cycle control phosphatase"/>
    <property type="match status" value="2"/>
</dbReference>
<keyword evidence="6" id="KW-1185">Reference proteome</keyword>
<dbReference type="Proteomes" id="UP000588806">
    <property type="component" value="Unassembled WGS sequence"/>
</dbReference>
<dbReference type="SMART" id="SM00450">
    <property type="entry name" value="RHOD"/>
    <property type="match status" value="2"/>
</dbReference>
<dbReference type="PROSITE" id="PS50206">
    <property type="entry name" value="RHODANESE_3"/>
    <property type="match status" value="2"/>
</dbReference>
<protein>
    <submittedName>
        <fullName evidence="5">Sulfurtransferase</fullName>
    </submittedName>
</protein>
<dbReference type="CDD" id="cd01448">
    <property type="entry name" value="TST_Repeat_1"/>
    <property type="match status" value="1"/>
</dbReference>
<organism evidence="5 6">
    <name type="scientific">Vreelandella azerica</name>
    <dbReference type="NCBI Taxonomy" id="2732867"/>
    <lineage>
        <taxon>Bacteria</taxon>
        <taxon>Pseudomonadati</taxon>
        <taxon>Pseudomonadota</taxon>
        <taxon>Gammaproteobacteria</taxon>
        <taxon>Oceanospirillales</taxon>
        <taxon>Halomonadaceae</taxon>
        <taxon>Vreelandella</taxon>
    </lineage>
</organism>
<reference evidence="5 6" key="2">
    <citation type="submission" date="2020-06" db="EMBL/GenBank/DDBJ databases">
        <title>Halomonas songnenensis sp. nov., a moderately halophilic bacterium isolated from saline and alkaline soils.</title>
        <authorList>
            <person name="Jiang J."/>
            <person name="Pan Y."/>
        </authorList>
    </citation>
    <scope>NUCLEOTIDE SEQUENCE [LARGE SCALE GENOMIC DNA]</scope>
    <source>
        <strain evidence="5 6">TBZ9</strain>
    </source>
</reference>
<evidence type="ECO:0000313" key="6">
    <source>
        <dbReference type="Proteomes" id="UP000588806"/>
    </source>
</evidence>
<dbReference type="GO" id="GO:0004792">
    <property type="term" value="F:thiosulfate-cyanide sulfurtransferase activity"/>
    <property type="evidence" value="ECO:0007669"/>
    <property type="project" value="TreeGrafter"/>
</dbReference>
<dbReference type="RefSeq" id="WP_171701932.1">
    <property type="nucleotide sequence ID" value="NZ_JABFHI010000002.1"/>
</dbReference>
<evidence type="ECO:0000256" key="2">
    <source>
        <dbReference type="ARBA" id="ARBA00022737"/>
    </source>
</evidence>
<evidence type="ECO:0000259" key="4">
    <source>
        <dbReference type="PROSITE" id="PS50206"/>
    </source>
</evidence>
<evidence type="ECO:0000256" key="3">
    <source>
        <dbReference type="SAM" id="SignalP"/>
    </source>
</evidence>
<feature type="chain" id="PRO_5031402872" evidence="3">
    <location>
        <begin position="21"/>
        <end position="318"/>
    </location>
</feature>
<evidence type="ECO:0000313" key="5">
    <source>
        <dbReference type="EMBL" id="NOG31483.1"/>
    </source>
</evidence>
<proteinExistence type="predicted"/>
<dbReference type="InterPro" id="IPR001763">
    <property type="entry name" value="Rhodanese-like_dom"/>
</dbReference>
<sequence length="318" mass="33989">MSRTVISLAVLFGFATQAHALEMMPLVDANWLDQHLESDNLVVLDVRSSIDNGGDARSFSQARIPGSRYSSYTDAGWRETRNDVPGVMPSVDELESLIGGLGIGNDSQVVIVPAGTGATDFGSAARVYWTFKVLGHDDVAILDGGFAGWQQQGFEVASGRVAAPEEVDFSASLQDALLATTEETTAAIDSSAQLVDARPAGFYTADTQSSATLAAGTIPTSVNLEHQKYITERDGAYYLDEAPLMSRIDELGLDAETPTIAFCNTGHWAAIGWFMLQEVAGFENTSMYDGSMAEWTRQNELPLQVAGGSVTTVGEQVN</sequence>
<dbReference type="AlphaFoldDB" id="A0A7Y3XAN3"/>
<feature type="signal peptide" evidence="3">
    <location>
        <begin position="1"/>
        <end position="20"/>
    </location>
</feature>
<name>A0A7Y3XAN3_9GAMM</name>
<dbReference type="EMBL" id="JABFHI010000002">
    <property type="protein sequence ID" value="NOG31483.1"/>
    <property type="molecule type" value="Genomic_DNA"/>
</dbReference>
<dbReference type="InterPro" id="IPR036873">
    <property type="entry name" value="Rhodanese-like_dom_sf"/>
</dbReference>
<dbReference type="Pfam" id="PF00581">
    <property type="entry name" value="Rhodanese"/>
    <property type="match status" value="2"/>
</dbReference>
<dbReference type="InterPro" id="IPR045078">
    <property type="entry name" value="TST/MPST-like"/>
</dbReference>
<feature type="domain" description="Rhodanese" evidence="4">
    <location>
        <begin position="188"/>
        <end position="304"/>
    </location>
</feature>
<dbReference type="Gene3D" id="3.40.250.10">
    <property type="entry name" value="Rhodanese-like domain"/>
    <property type="match status" value="2"/>
</dbReference>
<keyword evidence="2" id="KW-0677">Repeat</keyword>
<dbReference type="PANTHER" id="PTHR11364:SF27">
    <property type="entry name" value="SULFURTRANSFERASE"/>
    <property type="match status" value="1"/>
</dbReference>
<feature type="domain" description="Rhodanese" evidence="4">
    <location>
        <begin position="37"/>
        <end position="158"/>
    </location>
</feature>
<evidence type="ECO:0000256" key="1">
    <source>
        <dbReference type="ARBA" id="ARBA00022679"/>
    </source>
</evidence>
<keyword evidence="3" id="KW-0732">Signal</keyword>
<accession>A0A7Y3XAN3</accession>